<keyword evidence="1" id="KW-1133">Transmembrane helix</keyword>
<dbReference type="EMBL" id="AWWI01000026">
    <property type="protein sequence ID" value="PIL21725.1"/>
    <property type="molecule type" value="Genomic_DNA"/>
</dbReference>
<protein>
    <submittedName>
        <fullName evidence="2">Uncharacterized protein</fullName>
    </submittedName>
</protein>
<dbReference type="Proteomes" id="UP000231259">
    <property type="component" value="Unassembled WGS sequence"/>
</dbReference>
<organism evidence="2 3">
    <name type="scientific">Puniceibacterium antarcticum</name>
    <dbReference type="NCBI Taxonomy" id="1206336"/>
    <lineage>
        <taxon>Bacteria</taxon>
        <taxon>Pseudomonadati</taxon>
        <taxon>Pseudomonadota</taxon>
        <taxon>Alphaproteobacteria</taxon>
        <taxon>Rhodobacterales</taxon>
        <taxon>Paracoccaceae</taxon>
        <taxon>Puniceibacterium</taxon>
    </lineage>
</organism>
<keyword evidence="1" id="KW-0472">Membrane</keyword>
<sequence length="41" mass="3795">MGPVPGLTLVFGGPAVMLVALGFAMANPVAAVVVAAGGGLT</sequence>
<reference evidence="2 3" key="1">
    <citation type="submission" date="2013-09" db="EMBL/GenBank/DDBJ databases">
        <title>Genome sequencing of Phaeobacter antarcticus sp. nov. SM1211.</title>
        <authorList>
            <person name="Zhang X.-Y."/>
            <person name="Liu C."/>
            <person name="Chen X.-L."/>
            <person name="Xie B.-B."/>
            <person name="Qin Q.-L."/>
            <person name="Rong J.-C."/>
            <person name="Zhang Y.-Z."/>
        </authorList>
    </citation>
    <scope>NUCLEOTIDE SEQUENCE [LARGE SCALE GENOMIC DNA]</scope>
    <source>
        <strain evidence="2 3">SM1211</strain>
    </source>
</reference>
<proteinExistence type="predicted"/>
<evidence type="ECO:0000313" key="3">
    <source>
        <dbReference type="Proteomes" id="UP000231259"/>
    </source>
</evidence>
<dbReference type="AlphaFoldDB" id="A0A2G8RJI7"/>
<dbReference type="RefSeq" id="WP_281256055.1">
    <property type="nucleotide sequence ID" value="NZ_AWWI01000026.1"/>
</dbReference>
<comment type="caution">
    <text evidence="2">The sequence shown here is derived from an EMBL/GenBank/DDBJ whole genome shotgun (WGS) entry which is preliminary data.</text>
</comment>
<evidence type="ECO:0000256" key="1">
    <source>
        <dbReference type="SAM" id="Phobius"/>
    </source>
</evidence>
<evidence type="ECO:0000313" key="2">
    <source>
        <dbReference type="EMBL" id="PIL21725.1"/>
    </source>
</evidence>
<gene>
    <name evidence="2" type="ORF">P775_02810</name>
</gene>
<feature type="transmembrane region" description="Helical" evidence="1">
    <location>
        <begin position="15"/>
        <end position="40"/>
    </location>
</feature>
<name>A0A2G8RJI7_9RHOB</name>
<accession>A0A2G8RJI7</accession>
<keyword evidence="1" id="KW-0812">Transmembrane</keyword>
<keyword evidence="3" id="KW-1185">Reference proteome</keyword>